<comment type="function">
    <text evidence="11">Catalyzes the formation of CDP-2,3-bis-(O-geranylgeranyl)-sn-glycerol (CDP-archaeol) from 2,3-bis-(O-geranylgeranyl)-sn-glycerol 1-phosphate (DGGGP) and CTP. This reaction is the third ether-bond-formation step in the biosynthesis of archaeal membrane lipids.</text>
</comment>
<comment type="cofactor">
    <cofactor evidence="11">
        <name>Mg(2+)</name>
        <dbReference type="ChEBI" id="CHEBI:18420"/>
    </cofactor>
</comment>
<keyword evidence="5 11" id="KW-0460">Magnesium</keyword>
<organism evidence="12 13">
    <name type="scientific">Staphylothermus hellenicus (strain DSM 12710 / JCM 10830 / BK20S6-10-b1 / P8)</name>
    <dbReference type="NCBI Taxonomy" id="591019"/>
    <lineage>
        <taxon>Archaea</taxon>
        <taxon>Thermoproteota</taxon>
        <taxon>Thermoprotei</taxon>
        <taxon>Desulfurococcales</taxon>
        <taxon>Desulfurococcaceae</taxon>
        <taxon>Staphylothermus</taxon>
    </lineage>
</organism>
<dbReference type="STRING" id="591019.Shell_0178"/>
<reference evidence="13" key="1">
    <citation type="submission" date="2010-05" db="EMBL/GenBank/DDBJ databases">
        <title>Complete sequence of Staphylothermus hellenicus DSM 12710.</title>
        <authorList>
            <consortium name="US DOE Joint Genome Institute"/>
            <person name="Lucas S."/>
            <person name="Copeland A."/>
            <person name="Lapidus A."/>
            <person name="Cheng J.-F."/>
            <person name="Bruce D."/>
            <person name="Goodwin L."/>
            <person name="Pitluck S."/>
            <person name="Davenport K."/>
            <person name="Detter J.C."/>
            <person name="Han C."/>
            <person name="Tapia R."/>
            <person name="Larimer F."/>
            <person name="Land M."/>
            <person name="Hauser L."/>
            <person name="Kyrpides N."/>
            <person name="Mikhailova N."/>
            <person name="Anderson I.J."/>
            <person name="Woyke T."/>
        </authorList>
    </citation>
    <scope>NUCLEOTIDE SEQUENCE [LARGE SCALE GENOMIC DNA]</scope>
    <source>
        <strain evidence="13">DSM 12710 / JCM 10830 / BK20S6-10-b1 / P8</strain>
    </source>
</reference>
<dbReference type="KEGG" id="shc:Shell_0178"/>
<evidence type="ECO:0000256" key="2">
    <source>
        <dbReference type="ARBA" id="ARBA00022516"/>
    </source>
</evidence>
<evidence type="ECO:0000256" key="9">
    <source>
        <dbReference type="ARBA" id="ARBA00023209"/>
    </source>
</evidence>
<dbReference type="PANTHER" id="PTHR39650">
    <property type="entry name" value="CDP-ARCHAEOL SYNTHASE"/>
    <property type="match status" value="1"/>
</dbReference>
<gene>
    <name evidence="11" type="primary">carS</name>
    <name evidence="12" type="ordered locus">Shell_0178</name>
</gene>
<dbReference type="UniPathway" id="UPA00940"/>
<evidence type="ECO:0000256" key="1">
    <source>
        <dbReference type="ARBA" id="ARBA00022475"/>
    </source>
</evidence>
<dbReference type="HAMAP" id="MF_01117">
    <property type="entry name" value="CDP_archaeol_synth"/>
    <property type="match status" value="1"/>
</dbReference>
<dbReference type="eggNOG" id="arCOG04106">
    <property type="taxonomic scope" value="Archaea"/>
</dbReference>
<comment type="subcellular location">
    <subcellularLocation>
        <location evidence="11">Cell membrane</location>
        <topology evidence="11">Multi-pass membrane protein</topology>
    </subcellularLocation>
</comment>
<keyword evidence="6 11" id="KW-1133">Transmembrane helix</keyword>
<feature type="transmembrane region" description="Helical" evidence="11">
    <location>
        <begin position="56"/>
        <end position="75"/>
    </location>
</feature>
<keyword evidence="9 11" id="KW-0594">Phospholipid biosynthesis</keyword>
<comment type="similarity">
    <text evidence="11">Belongs to the CDP-archaeol synthase family.</text>
</comment>
<dbReference type="GO" id="GO:0046474">
    <property type="term" value="P:glycerophospholipid biosynthetic process"/>
    <property type="evidence" value="ECO:0007669"/>
    <property type="project" value="UniProtKB-UniRule"/>
</dbReference>
<dbReference type="AlphaFoldDB" id="D7DAX4"/>
<feature type="transmembrane region" description="Helical" evidence="11">
    <location>
        <begin position="143"/>
        <end position="166"/>
    </location>
</feature>
<protein>
    <recommendedName>
        <fullName evidence="11">CDP-archaeol synthase</fullName>
        <ecNumber evidence="11">2.7.7.67</ecNumber>
    </recommendedName>
    <alternativeName>
        <fullName evidence="11">CDP-2,3-bis-(O-geranylgeranyl)-sn-glycerol synthase</fullName>
    </alternativeName>
</protein>
<sequence length="172" mass="19668">MISPEYYFIYWFLKYYLPPMIANASPVLVKGTHRIDFSHIFIDGKPLFGKNKTWEGFYIGVLMGFLASISISIILCEEEYVLIGLGSSVSALIGDLLGSFIKRRINIASGEPLPIIDQLDFALMSTLYYYLLGMEEFVSHPLYMLYSLTIILALHIITNNIAYYLGVKDKRW</sequence>
<comment type="pathway">
    <text evidence="11">Membrane lipid metabolism; glycerophospholipid metabolism.</text>
</comment>
<keyword evidence="3 11" id="KW-0808">Transferase</keyword>
<dbReference type="Pfam" id="PF01864">
    <property type="entry name" value="CarS-like"/>
    <property type="match status" value="1"/>
</dbReference>
<proteinExistence type="inferred from homology"/>
<dbReference type="GO" id="GO:0043338">
    <property type="term" value="F:CDP-2,3-bis-(O-geranylgeranyl)-sn-glycerol synthase activity"/>
    <property type="evidence" value="ECO:0007669"/>
    <property type="project" value="UniProtKB-EC"/>
</dbReference>
<evidence type="ECO:0000256" key="3">
    <source>
        <dbReference type="ARBA" id="ARBA00022679"/>
    </source>
</evidence>
<evidence type="ECO:0000313" key="13">
    <source>
        <dbReference type="Proteomes" id="UP000002573"/>
    </source>
</evidence>
<dbReference type="EC" id="2.7.7.67" evidence="11"/>
<reference evidence="12 13" key="2">
    <citation type="journal article" date="2011" name="Stand. Genomic Sci.">
        <title>Complete genome sequence of Staphylothermus hellenicus P8.</title>
        <authorList>
            <person name="Anderson I."/>
            <person name="Wirth R."/>
            <person name="Lucas S."/>
            <person name="Copeland A."/>
            <person name="Lapidus A."/>
            <person name="Cheng J.F."/>
            <person name="Goodwin L."/>
            <person name="Pitluck S."/>
            <person name="Davenport K."/>
            <person name="Detter J.C."/>
            <person name="Han C."/>
            <person name="Tapia R."/>
            <person name="Land M."/>
            <person name="Hauser L."/>
            <person name="Pati A."/>
            <person name="Mikhailova N."/>
            <person name="Woyke T."/>
            <person name="Klenk H.P."/>
            <person name="Kyrpides N."/>
            <person name="Ivanova N."/>
        </authorList>
    </citation>
    <scope>NUCLEOTIDE SEQUENCE [LARGE SCALE GENOMIC DNA]</scope>
    <source>
        <strain evidence="13">DSM 12710 / JCM 10830 / BK20S6-10-b1 / P8</strain>
    </source>
</reference>
<dbReference type="InterPro" id="IPR032690">
    <property type="entry name" value="CarS"/>
</dbReference>
<accession>D7DAX4</accession>
<evidence type="ECO:0000256" key="6">
    <source>
        <dbReference type="ARBA" id="ARBA00022989"/>
    </source>
</evidence>
<evidence type="ECO:0000256" key="10">
    <source>
        <dbReference type="ARBA" id="ARBA00023264"/>
    </source>
</evidence>
<dbReference type="Proteomes" id="UP000002573">
    <property type="component" value="Chromosome"/>
</dbReference>
<keyword evidence="2 11" id="KW-0444">Lipid biosynthesis</keyword>
<evidence type="ECO:0000256" key="7">
    <source>
        <dbReference type="ARBA" id="ARBA00023098"/>
    </source>
</evidence>
<keyword evidence="7 11" id="KW-0443">Lipid metabolism</keyword>
<keyword evidence="8 11" id="KW-0472">Membrane</keyword>
<name>D7DAX4_STAHD</name>
<keyword evidence="1 11" id="KW-1003">Cell membrane</keyword>
<comment type="catalytic activity">
    <reaction evidence="11">
        <text>2,3-bis-O-(geranylgeranyl)-sn-glycerol 1-phosphate + CTP + H(+) = CDP-2,3-bis-O-(geranylgeranyl)-sn-glycerol + diphosphate</text>
        <dbReference type="Rhea" id="RHEA:25690"/>
        <dbReference type="ChEBI" id="CHEBI:15378"/>
        <dbReference type="ChEBI" id="CHEBI:33019"/>
        <dbReference type="ChEBI" id="CHEBI:37563"/>
        <dbReference type="ChEBI" id="CHEBI:58837"/>
        <dbReference type="ChEBI" id="CHEBI:58838"/>
        <dbReference type="EC" id="2.7.7.67"/>
    </reaction>
</comment>
<dbReference type="HOGENOM" id="CLU_105710_0_0_2"/>
<evidence type="ECO:0000256" key="4">
    <source>
        <dbReference type="ARBA" id="ARBA00022692"/>
    </source>
</evidence>
<dbReference type="NCBIfam" id="NF003114">
    <property type="entry name" value="PRK04032.1"/>
    <property type="match status" value="1"/>
</dbReference>
<keyword evidence="4 11" id="KW-0812">Transmembrane</keyword>
<keyword evidence="10 11" id="KW-1208">Phospholipid metabolism</keyword>
<dbReference type="InterPro" id="IPR002726">
    <property type="entry name" value="CarS_archaea"/>
</dbReference>
<dbReference type="PANTHER" id="PTHR39650:SF1">
    <property type="entry name" value="CDP-ARCHAEOL SYNTHASE"/>
    <property type="match status" value="1"/>
</dbReference>
<evidence type="ECO:0000256" key="5">
    <source>
        <dbReference type="ARBA" id="ARBA00022842"/>
    </source>
</evidence>
<evidence type="ECO:0000256" key="8">
    <source>
        <dbReference type="ARBA" id="ARBA00023136"/>
    </source>
</evidence>
<dbReference type="EMBL" id="CP002051">
    <property type="protein sequence ID" value="ADI31321.1"/>
    <property type="molecule type" value="Genomic_DNA"/>
</dbReference>
<keyword evidence="13" id="KW-1185">Reference proteome</keyword>
<feature type="transmembrane region" description="Helical" evidence="11">
    <location>
        <begin position="81"/>
        <end position="101"/>
    </location>
</feature>
<evidence type="ECO:0000256" key="11">
    <source>
        <dbReference type="HAMAP-Rule" id="MF_01117"/>
    </source>
</evidence>
<dbReference type="GO" id="GO:0005886">
    <property type="term" value="C:plasma membrane"/>
    <property type="evidence" value="ECO:0007669"/>
    <property type="project" value="UniProtKB-SubCell"/>
</dbReference>
<evidence type="ECO:0000313" key="12">
    <source>
        <dbReference type="EMBL" id="ADI31321.1"/>
    </source>
</evidence>